<dbReference type="Pfam" id="PF04055">
    <property type="entry name" value="Radical_SAM"/>
    <property type="match status" value="1"/>
</dbReference>
<evidence type="ECO:0000256" key="2">
    <source>
        <dbReference type="ARBA" id="ARBA00022679"/>
    </source>
</evidence>
<feature type="binding site" evidence="8">
    <location>
        <position position="393"/>
    </location>
    <ligand>
        <name>[4Fe-4S] cluster</name>
        <dbReference type="ChEBI" id="CHEBI:49883"/>
        <label>1</label>
    </ligand>
</feature>
<comment type="function">
    <text evidence="8">Catalyzes the radical-mediated insertion of two sulfur atoms into the C-6 and C-8 positions of the octanoyl moiety bound to the lipoyl domains of lipoate-dependent enzymes, thereby converting the octanoylated domains into lipoylated derivatives.</text>
</comment>
<gene>
    <name evidence="10" type="primary">LIAS</name>
    <name evidence="8" type="synonym">lipA</name>
    <name evidence="10" type="ORF">Rcae01_04753</name>
</gene>
<dbReference type="SFLD" id="SFLDG01058">
    <property type="entry name" value="lipoyl_synthase_like"/>
    <property type="match status" value="1"/>
</dbReference>
<comment type="catalytic activity">
    <reaction evidence="7 8">
        <text>[[Fe-S] cluster scaffold protein carrying a second [4Fe-4S](2+) cluster] + N(6)-octanoyl-L-lysyl-[protein] + 2 oxidized [2Fe-2S]-[ferredoxin] + 2 S-adenosyl-L-methionine + 4 H(+) = [[Fe-S] cluster scaffold protein] + N(6)-[(R)-dihydrolipoyl]-L-lysyl-[protein] + 4 Fe(3+) + 2 hydrogen sulfide + 2 5'-deoxyadenosine + 2 L-methionine + 2 reduced [2Fe-2S]-[ferredoxin]</text>
        <dbReference type="Rhea" id="RHEA:16585"/>
        <dbReference type="Rhea" id="RHEA-COMP:9928"/>
        <dbReference type="Rhea" id="RHEA-COMP:10000"/>
        <dbReference type="Rhea" id="RHEA-COMP:10001"/>
        <dbReference type="Rhea" id="RHEA-COMP:10475"/>
        <dbReference type="Rhea" id="RHEA-COMP:14568"/>
        <dbReference type="Rhea" id="RHEA-COMP:14569"/>
        <dbReference type="ChEBI" id="CHEBI:15378"/>
        <dbReference type="ChEBI" id="CHEBI:17319"/>
        <dbReference type="ChEBI" id="CHEBI:29034"/>
        <dbReference type="ChEBI" id="CHEBI:29919"/>
        <dbReference type="ChEBI" id="CHEBI:33722"/>
        <dbReference type="ChEBI" id="CHEBI:33737"/>
        <dbReference type="ChEBI" id="CHEBI:33738"/>
        <dbReference type="ChEBI" id="CHEBI:57844"/>
        <dbReference type="ChEBI" id="CHEBI:59789"/>
        <dbReference type="ChEBI" id="CHEBI:78809"/>
        <dbReference type="ChEBI" id="CHEBI:83100"/>
        <dbReference type="EC" id="2.8.1.8"/>
    </reaction>
</comment>
<evidence type="ECO:0000256" key="1">
    <source>
        <dbReference type="ARBA" id="ARBA00022485"/>
    </source>
</evidence>
<evidence type="ECO:0000256" key="4">
    <source>
        <dbReference type="ARBA" id="ARBA00022723"/>
    </source>
</evidence>
<feature type="binding site" evidence="8">
    <location>
        <position position="158"/>
    </location>
    <ligand>
        <name>[4Fe-4S] cluster</name>
        <dbReference type="ChEBI" id="CHEBI:49883"/>
        <label>1</label>
    </ligand>
</feature>
<dbReference type="InterPro" id="IPR007197">
    <property type="entry name" value="rSAM"/>
</dbReference>
<dbReference type="PANTHER" id="PTHR10949">
    <property type="entry name" value="LIPOYL SYNTHASE"/>
    <property type="match status" value="1"/>
</dbReference>
<keyword evidence="6 8" id="KW-0411">Iron-sulfur</keyword>
<comment type="cofactor">
    <cofactor evidence="8">
        <name>[4Fe-4S] cluster</name>
        <dbReference type="ChEBI" id="CHEBI:49883"/>
    </cofactor>
    <text evidence="8">Binds 2 [4Fe-4S] clusters per subunit. One cluster is coordinated with 3 cysteines and an exchangeable S-adenosyl-L-methionine.</text>
</comment>
<comment type="similarity">
    <text evidence="8">Belongs to the radical SAM superfamily. Lipoyl synthase family.</text>
</comment>
<dbReference type="PANTHER" id="PTHR10949:SF0">
    <property type="entry name" value="LIPOYL SYNTHASE, MITOCHONDRIAL"/>
    <property type="match status" value="1"/>
</dbReference>
<evidence type="ECO:0000256" key="5">
    <source>
        <dbReference type="ARBA" id="ARBA00023004"/>
    </source>
</evidence>
<dbReference type="NCBIfam" id="TIGR00510">
    <property type="entry name" value="lipA"/>
    <property type="match status" value="1"/>
</dbReference>
<dbReference type="SFLD" id="SFLDF00271">
    <property type="entry name" value="lipoyl_synthase"/>
    <property type="match status" value="1"/>
</dbReference>
<keyword evidence="2 8" id="KW-0808">Transferase</keyword>
<comment type="pathway">
    <text evidence="8">Protein modification; protein lipoylation via endogenous pathway; protein N(6)-(lipoyl)lysine from octanoyl-[acyl-carrier-protein]: step 2/2.</text>
</comment>
<dbReference type="EC" id="2.8.1.8" evidence="8"/>
<evidence type="ECO:0000256" key="3">
    <source>
        <dbReference type="ARBA" id="ARBA00022691"/>
    </source>
</evidence>
<organism evidence="10 11">
    <name type="scientific">Novipirellula caenicola</name>
    <dbReference type="NCBI Taxonomy" id="1536901"/>
    <lineage>
        <taxon>Bacteria</taxon>
        <taxon>Pseudomonadati</taxon>
        <taxon>Planctomycetota</taxon>
        <taxon>Planctomycetia</taxon>
        <taxon>Pirellulales</taxon>
        <taxon>Pirellulaceae</taxon>
        <taxon>Novipirellula</taxon>
    </lineage>
</organism>
<dbReference type="SMART" id="SM00729">
    <property type="entry name" value="Elp3"/>
    <property type="match status" value="1"/>
</dbReference>
<evidence type="ECO:0000256" key="6">
    <source>
        <dbReference type="ARBA" id="ARBA00023014"/>
    </source>
</evidence>
<feature type="binding site" evidence="8">
    <location>
        <position position="179"/>
    </location>
    <ligand>
        <name>[4Fe-4S] cluster</name>
        <dbReference type="ChEBI" id="CHEBI:49883"/>
        <label>2</label>
        <note>4Fe-4S-S-AdoMet</note>
    </ligand>
</feature>
<proteinExistence type="inferred from homology"/>
<dbReference type="Proteomes" id="UP001416858">
    <property type="component" value="Unassembled WGS sequence"/>
</dbReference>
<dbReference type="PROSITE" id="PS51918">
    <property type="entry name" value="RADICAL_SAM"/>
    <property type="match status" value="1"/>
</dbReference>
<dbReference type="InterPro" id="IPR013785">
    <property type="entry name" value="Aldolase_TIM"/>
</dbReference>
<feature type="binding site" evidence="8">
    <location>
        <position position="186"/>
    </location>
    <ligand>
        <name>[4Fe-4S] cluster</name>
        <dbReference type="ChEBI" id="CHEBI:49883"/>
        <label>2</label>
        <note>4Fe-4S-S-AdoMet</note>
    </ligand>
</feature>
<evidence type="ECO:0000256" key="8">
    <source>
        <dbReference type="HAMAP-Rule" id="MF_00206"/>
    </source>
</evidence>
<comment type="caution">
    <text evidence="10">The sequence shown here is derived from an EMBL/GenBank/DDBJ whole genome shotgun (WGS) entry which is preliminary data.</text>
</comment>
<evidence type="ECO:0000259" key="9">
    <source>
        <dbReference type="PROSITE" id="PS51918"/>
    </source>
</evidence>
<dbReference type="Gene3D" id="3.20.20.70">
    <property type="entry name" value="Aldolase class I"/>
    <property type="match status" value="1"/>
</dbReference>
<keyword evidence="11" id="KW-1185">Reference proteome</keyword>
<dbReference type="SUPFAM" id="SSF102114">
    <property type="entry name" value="Radical SAM enzymes"/>
    <property type="match status" value="1"/>
</dbReference>
<dbReference type="NCBIfam" id="NF004019">
    <property type="entry name" value="PRK05481.1"/>
    <property type="match status" value="1"/>
</dbReference>
<keyword evidence="8" id="KW-0963">Cytoplasm</keyword>
<evidence type="ECO:0000313" key="10">
    <source>
        <dbReference type="EMBL" id="GAA5509254.1"/>
    </source>
</evidence>
<feature type="binding site" evidence="8">
    <location>
        <position position="164"/>
    </location>
    <ligand>
        <name>[4Fe-4S] cluster</name>
        <dbReference type="ChEBI" id="CHEBI:49883"/>
        <label>1</label>
    </ligand>
</feature>
<keyword evidence="3 8" id="KW-0949">S-adenosyl-L-methionine</keyword>
<dbReference type="SFLD" id="SFLDS00029">
    <property type="entry name" value="Radical_SAM"/>
    <property type="match status" value="1"/>
</dbReference>
<dbReference type="HAMAP" id="MF_00206">
    <property type="entry name" value="Lipoyl_synth"/>
    <property type="match status" value="1"/>
</dbReference>
<sequence>MFRLAILGHDRHRWLGFFSRSLFFRFLVFCHNEANCTAKLRLSAAGHRLSRGCIVFLQNGGILSTLNQPTSRDQSPVVYYNANDNSIWFIRSTDPPTSMAFRLPVVSDPEIPEGAEVSASGRLPRWLKRPIPRSNSNHMTAGLLEELKLETVCDNAKCPNRMECYSQQTATFMILGAVCTRPCGFCAVHRGRPPELPESDEPERLAEAAARLGLKHVVITSVTRDDLPDGGADHFYRCVVAVRERTGATTEVLTPDFVHCKPSLARVIEARPDVFNHNMETVPRLYRRVRGPKSDYAWTLQMMLDVKKYDSSVRTKSGLMLGLGEERAELIDALADLREHDVDFLTLGQYLQPGEKYLPVVRYVPPEEFDELGEIARGMGFKKVASGPFVRSSYHARDMAETAV</sequence>
<comment type="subcellular location">
    <subcellularLocation>
        <location evidence="8">Cytoplasm</location>
    </subcellularLocation>
</comment>
<dbReference type="InterPro" id="IPR006638">
    <property type="entry name" value="Elp3/MiaA/NifB-like_rSAM"/>
</dbReference>
<evidence type="ECO:0000256" key="7">
    <source>
        <dbReference type="ARBA" id="ARBA00047326"/>
    </source>
</evidence>
<name>A0ABP9VVT5_9BACT</name>
<dbReference type="InterPro" id="IPR003698">
    <property type="entry name" value="Lipoyl_synth"/>
</dbReference>
<keyword evidence="4 8" id="KW-0479">Metal-binding</keyword>
<accession>A0ABP9VVT5</accession>
<evidence type="ECO:0000313" key="11">
    <source>
        <dbReference type="Proteomes" id="UP001416858"/>
    </source>
</evidence>
<reference evidence="10 11" key="1">
    <citation type="submission" date="2024-02" db="EMBL/GenBank/DDBJ databases">
        <title>Rhodopirellula caenicola NBRC 110016.</title>
        <authorList>
            <person name="Ichikawa N."/>
            <person name="Katano-Makiyama Y."/>
            <person name="Hidaka K."/>
        </authorList>
    </citation>
    <scope>NUCLEOTIDE SEQUENCE [LARGE SCALE GENOMIC DNA]</scope>
    <source>
        <strain evidence="10 11">NBRC 110016</strain>
    </source>
</reference>
<dbReference type="NCBIfam" id="NF009544">
    <property type="entry name" value="PRK12928.1"/>
    <property type="match status" value="1"/>
</dbReference>
<dbReference type="EMBL" id="BAABRO010000013">
    <property type="protein sequence ID" value="GAA5509254.1"/>
    <property type="molecule type" value="Genomic_DNA"/>
</dbReference>
<feature type="binding site" evidence="8">
    <location>
        <position position="183"/>
    </location>
    <ligand>
        <name>[4Fe-4S] cluster</name>
        <dbReference type="ChEBI" id="CHEBI:49883"/>
        <label>2</label>
        <note>4Fe-4S-S-AdoMet</note>
    </ligand>
</feature>
<keyword evidence="1 8" id="KW-0004">4Fe-4S</keyword>
<dbReference type="CDD" id="cd01335">
    <property type="entry name" value="Radical_SAM"/>
    <property type="match status" value="1"/>
</dbReference>
<feature type="domain" description="Radical SAM core" evidence="9">
    <location>
        <begin position="165"/>
        <end position="382"/>
    </location>
</feature>
<dbReference type="InterPro" id="IPR058240">
    <property type="entry name" value="rSAM_sf"/>
</dbReference>
<keyword evidence="5 8" id="KW-0408">Iron</keyword>
<protein>
    <recommendedName>
        <fullName evidence="8">Lipoyl synthase</fullName>
        <ecNumber evidence="8">2.8.1.8</ecNumber>
    </recommendedName>
    <alternativeName>
        <fullName evidence="8">Lip-syn</fullName>
        <shortName evidence="8">LS</shortName>
    </alternativeName>
    <alternativeName>
        <fullName evidence="8">Lipoate synthase</fullName>
    </alternativeName>
    <alternativeName>
        <fullName evidence="8">Lipoic acid synthase</fullName>
    </alternativeName>
    <alternativeName>
        <fullName evidence="8">Sulfur insertion protein LipA</fullName>
    </alternativeName>
</protein>
<feature type="binding site" evidence="8">
    <location>
        <position position="153"/>
    </location>
    <ligand>
        <name>[4Fe-4S] cluster</name>
        <dbReference type="ChEBI" id="CHEBI:49883"/>
        <label>1</label>
    </ligand>
</feature>